<protein>
    <recommendedName>
        <fullName evidence="2">SSAP RNA binding domain-containing protein</fullName>
    </recommendedName>
</protein>
<dbReference type="Proteomes" id="UP000056453">
    <property type="component" value="Unassembled WGS sequence"/>
</dbReference>
<evidence type="ECO:0000313" key="3">
    <source>
        <dbReference type="EMBL" id="KVP97905.1"/>
    </source>
</evidence>
<feature type="domain" description="SSAP RNA binding" evidence="2">
    <location>
        <begin position="160"/>
        <end position="271"/>
    </location>
</feature>
<evidence type="ECO:0000259" key="2">
    <source>
        <dbReference type="Pfam" id="PF06378"/>
    </source>
</evidence>
<evidence type="ECO:0000313" key="4">
    <source>
        <dbReference type="Proteomes" id="UP000056453"/>
    </source>
</evidence>
<keyword evidence="4" id="KW-1185">Reference proteome</keyword>
<feature type="domain" description="SSAP RNA binding" evidence="2">
    <location>
        <begin position="16"/>
        <end position="125"/>
    </location>
</feature>
<dbReference type="Pfam" id="PF06378">
    <property type="entry name" value="SSAP_Sak"/>
    <property type="match status" value="2"/>
</dbReference>
<reference evidence="3 4" key="1">
    <citation type="submission" date="2015-11" db="EMBL/GenBank/DDBJ databases">
        <title>Expanding the genomic diversity of Burkholderia species for the development of highly accurate diagnostics.</title>
        <authorList>
            <person name="Sahl J."/>
            <person name="Keim P."/>
            <person name="Wagner D."/>
        </authorList>
    </citation>
    <scope>NUCLEOTIDE SEQUENCE [LARGE SCALE GENOMIC DNA]</scope>
    <source>
        <strain evidence="3 4">MSMB1808WGS</strain>
    </source>
</reference>
<sequence length="548" mass="56677">MAKTFFEALGATINEAEVAKKGGLSYIAAATAMRLAGRPEVTFVDFDGKPYLEMLNGSVVAVDIKVPGTEDVIQRMWLPVMDRDNLPLNIEKTVATDINNNRQRCLVKAIASVFGDGMSVYLGCDGDGAKAVKMLGVQPDTDLESVTPVVATLKEGGAPYIEWNVGLAACRITDPTFHWEVAMWDGKPYREVLGGLFVDVDTVYDGMRQRLSLPIMDAAFNPMPAAKASVFDWNKTVMRALTKCIAFNTGYGLSVYADEFGPDKDPKAGKGKGKATPAKTDVKAAEPAATAEAAATPAKVETPAASEVVNSGEAAVEAKVDAAVVDAAGVAAEAAEHAAAQAEAAPAVAANEAAAPTADAPAADNAPVAEAPAADAQAAAPAAEVKLPAPAAATPVADGEAVGRFREVLRKRREVGGVPGVISLFDALHTSTKFADEDKPACFAVLVTASASIVDGANIIDLLGAVTKYSAMQHLALDTRDMVAAKLTSVMLTAACAEGDEALKTAPSDLVSAGVAQDVDDVLRLAAIGNVPAETVDLLRDVLELATA</sequence>
<accession>A0AAW3MY29</accession>
<gene>
    <name evidence="3" type="ORF">WJ96_04865</name>
</gene>
<feature type="region of interest" description="Disordered" evidence="1">
    <location>
        <begin position="266"/>
        <end position="298"/>
    </location>
</feature>
<dbReference type="InterPro" id="IPR009425">
    <property type="entry name" value="DSRM_SSAP"/>
</dbReference>
<proteinExistence type="predicted"/>
<name>A0AAW3MY29_9BURK</name>
<feature type="region of interest" description="Disordered" evidence="1">
    <location>
        <begin position="353"/>
        <end position="375"/>
    </location>
</feature>
<organism evidence="3 4">
    <name type="scientific">Burkholderia ubonensis</name>
    <dbReference type="NCBI Taxonomy" id="101571"/>
    <lineage>
        <taxon>Bacteria</taxon>
        <taxon>Pseudomonadati</taxon>
        <taxon>Pseudomonadota</taxon>
        <taxon>Betaproteobacteria</taxon>
        <taxon>Burkholderiales</taxon>
        <taxon>Burkholderiaceae</taxon>
        <taxon>Burkholderia</taxon>
        <taxon>Burkholderia cepacia complex</taxon>
    </lineage>
</organism>
<feature type="compositionally biased region" description="Low complexity" evidence="1">
    <location>
        <begin position="274"/>
        <end position="298"/>
    </location>
</feature>
<dbReference type="EMBL" id="LPBJ01000047">
    <property type="protein sequence ID" value="KVP97905.1"/>
    <property type="molecule type" value="Genomic_DNA"/>
</dbReference>
<evidence type="ECO:0000256" key="1">
    <source>
        <dbReference type="SAM" id="MobiDB-lite"/>
    </source>
</evidence>
<comment type="caution">
    <text evidence="3">The sequence shown here is derived from an EMBL/GenBank/DDBJ whole genome shotgun (WGS) entry which is preliminary data.</text>
</comment>
<dbReference type="RefSeq" id="WP_059954020.1">
    <property type="nucleotide sequence ID" value="NZ_LPBJ01000047.1"/>
</dbReference>
<dbReference type="AlphaFoldDB" id="A0AAW3MY29"/>